<gene>
    <name evidence="3" type="ORF">SGRAN_3925</name>
</gene>
<proteinExistence type="predicted"/>
<dbReference type="Pfam" id="PF09834">
    <property type="entry name" value="DUF2061"/>
    <property type="match status" value="1"/>
</dbReference>
<evidence type="ECO:0000313" key="3">
    <source>
        <dbReference type="EMBL" id="AMG76255.1"/>
    </source>
</evidence>
<feature type="transmembrane region" description="Helical" evidence="1">
    <location>
        <begin position="9"/>
        <end position="26"/>
    </location>
</feature>
<dbReference type="KEGG" id="sgi:SGRAN_3925"/>
<evidence type="ECO:0000259" key="2">
    <source>
        <dbReference type="Pfam" id="PF09834"/>
    </source>
</evidence>
<organism evidence="3 4">
    <name type="scientific">Sphingopyxis granuli</name>
    <dbReference type="NCBI Taxonomy" id="267128"/>
    <lineage>
        <taxon>Bacteria</taxon>
        <taxon>Pseudomonadati</taxon>
        <taxon>Pseudomonadota</taxon>
        <taxon>Alphaproteobacteria</taxon>
        <taxon>Sphingomonadales</taxon>
        <taxon>Sphingomonadaceae</taxon>
        <taxon>Sphingopyxis</taxon>
    </lineage>
</organism>
<feature type="transmembrane region" description="Helical" evidence="1">
    <location>
        <begin position="32"/>
        <end position="51"/>
    </location>
</feature>
<keyword evidence="1" id="KW-0472">Membrane</keyword>
<keyword evidence="1" id="KW-1133">Transmembrane helix</keyword>
<keyword evidence="4" id="KW-1185">Reference proteome</keyword>
<accession>A0AA86L642</accession>
<keyword evidence="1" id="KW-0812">Transmembrane</keyword>
<reference evidence="3 4" key="1">
    <citation type="journal article" date="2016" name="BMC Genomics">
        <title>Genomic analysis of the nitrate-respiring Sphingopyxis granuli (formerly Sphingomonas macrogoltabida) strain TFA.</title>
        <authorList>
            <person name="Garcia-Romero I."/>
            <person name="Perez-Pulido A.J."/>
            <person name="Gonzalez-Flores Y.E."/>
            <person name="Reyes-Ramirez F."/>
            <person name="Santero E."/>
            <person name="Floriano B."/>
        </authorList>
    </citation>
    <scope>NUCLEOTIDE SEQUENCE [LARGE SCALE GENOMIC DNA]</scope>
    <source>
        <strain evidence="3 4">TFA</strain>
    </source>
</reference>
<dbReference type="EMBL" id="CP012199">
    <property type="protein sequence ID" value="AMG76255.1"/>
    <property type="molecule type" value="Genomic_DNA"/>
</dbReference>
<dbReference type="Proteomes" id="UP000058599">
    <property type="component" value="Chromosome"/>
</dbReference>
<protein>
    <submittedName>
        <fullName evidence="3">Membrane protein</fullName>
    </submittedName>
</protein>
<feature type="domain" description="DUF2061" evidence="2">
    <location>
        <begin position="5"/>
        <end position="55"/>
    </location>
</feature>
<name>A0AA86L642_9SPHN</name>
<evidence type="ECO:0000313" key="4">
    <source>
        <dbReference type="Proteomes" id="UP000058599"/>
    </source>
</evidence>
<dbReference type="RefSeq" id="WP_067107304.1">
    <property type="nucleotide sequence ID" value="NZ_CP012199.1"/>
</dbReference>
<sequence>MPTDLMKTLTYLSLHLAIGFGVAYALTGSVRVAGGIALIEPCINAVAFFFHEKAWRRADAMRIAVPARLRGNPGCPGAVALLCR</sequence>
<evidence type="ECO:0000256" key="1">
    <source>
        <dbReference type="SAM" id="Phobius"/>
    </source>
</evidence>
<dbReference type="InterPro" id="IPR018638">
    <property type="entry name" value="DUF2061_membrane"/>
</dbReference>
<dbReference type="AlphaFoldDB" id="A0AA86L642"/>